<name>A0ABZ2K344_9BACT</name>
<keyword evidence="2" id="KW-1185">Reference proteome</keyword>
<accession>A0ABZ2K344</accession>
<gene>
    <name evidence="1" type="ORF">LZC95_34775</name>
</gene>
<organism evidence="1 2">
    <name type="scientific">Pendulispora brunnea</name>
    <dbReference type="NCBI Taxonomy" id="2905690"/>
    <lineage>
        <taxon>Bacteria</taxon>
        <taxon>Pseudomonadati</taxon>
        <taxon>Myxococcota</taxon>
        <taxon>Myxococcia</taxon>
        <taxon>Myxococcales</taxon>
        <taxon>Sorangiineae</taxon>
        <taxon>Pendulisporaceae</taxon>
        <taxon>Pendulispora</taxon>
    </lineage>
</organism>
<dbReference type="Proteomes" id="UP001379533">
    <property type="component" value="Chromosome"/>
</dbReference>
<reference evidence="1 2" key="1">
    <citation type="submission" date="2021-12" db="EMBL/GenBank/DDBJ databases">
        <title>Discovery of the Pendulisporaceae a myxobacterial family with distinct sporulation behavior and unique specialized metabolism.</title>
        <authorList>
            <person name="Garcia R."/>
            <person name="Popoff A."/>
            <person name="Bader C.D."/>
            <person name="Loehr J."/>
            <person name="Walesch S."/>
            <person name="Walt C."/>
            <person name="Boldt J."/>
            <person name="Bunk B."/>
            <person name="Haeckl F.J.F.P.J."/>
            <person name="Gunesch A.P."/>
            <person name="Birkelbach J."/>
            <person name="Nuebel U."/>
            <person name="Pietschmann T."/>
            <person name="Bach T."/>
            <person name="Mueller R."/>
        </authorList>
    </citation>
    <scope>NUCLEOTIDE SEQUENCE [LARGE SCALE GENOMIC DNA]</scope>
    <source>
        <strain evidence="1 2">MSr12523</strain>
    </source>
</reference>
<protein>
    <submittedName>
        <fullName evidence="1">Uncharacterized protein</fullName>
    </submittedName>
</protein>
<dbReference type="RefSeq" id="WP_394842232.1">
    <property type="nucleotide sequence ID" value="NZ_CP089982.1"/>
</dbReference>
<evidence type="ECO:0000313" key="1">
    <source>
        <dbReference type="EMBL" id="WXA91612.1"/>
    </source>
</evidence>
<evidence type="ECO:0000313" key="2">
    <source>
        <dbReference type="Proteomes" id="UP001379533"/>
    </source>
</evidence>
<sequence>MNTASAMSGLDDSKDHDAAAPLAARFAALRGLMTLSTELVVPWRYFQEEMATELEFMSQGRWGDGTLLAPALREPMKRAGLIGQPGLTLTCHIEKYQFWHGIRIFDSKTGIFFLDEASRHGLLAVKKNIPHSAVELFSVTMDDT</sequence>
<proteinExistence type="predicted"/>
<dbReference type="EMBL" id="CP089982">
    <property type="protein sequence ID" value="WXA91612.1"/>
    <property type="molecule type" value="Genomic_DNA"/>
</dbReference>